<gene>
    <name evidence="3" type="ORF">IMSHALPRED_003199</name>
</gene>
<dbReference type="Pfam" id="PF21666">
    <property type="entry name" value="DUF4246_N"/>
    <property type="match status" value="1"/>
</dbReference>
<evidence type="ECO:0008006" key="5">
    <source>
        <dbReference type="Google" id="ProtNLM"/>
    </source>
</evidence>
<comment type="caution">
    <text evidence="3">The sequence shown here is derived from an EMBL/GenBank/DDBJ whole genome shotgun (WGS) entry which is preliminary data.</text>
</comment>
<name>A0A8H3J7K3_9LECA</name>
<dbReference type="EMBL" id="CAJPDT010000168">
    <property type="protein sequence ID" value="CAF9942090.1"/>
    <property type="molecule type" value="Genomic_DNA"/>
</dbReference>
<dbReference type="Proteomes" id="UP000664534">
    <property type="component" value="Unassembled WGS sequence"/>
</dbReference>
<evidence type="ECO:0000313" key="4">
    <source>
        <dbReference type="Proteomes" id="UP000664534"/>
    </source>
</evidence>
<dbReference type="InterPro" id="IPR049207">
    <property type="entry name" value="DUF4246_N"/>
</dbReference>
<dbReference type="InterPro" id="IPR016181">
    <property type="entry name" value="Acyl_CoA_acyltransferase"/>
</dbReference>
<dbReference type="PANTHER" id="PTHR33119:SF1">
    <property type="entry name" value="FE2OG DIOXYGENASE DOMAIN-CONTAINING PROTEIN"/>
    <property type="match status" value="1"/>
</dbReference>
<evidence type="ECO:0000259" key="1">
    <source>
        <dbReference type="Pfam" id="PF14033"/>
    </source>
</evidence>
<keyword evidence="4" id="KW-1185">Reference proteome</keyword>
<dbReference type="AlphaFoldDB" id="A0A8H3J7K3"/>
<dbReference type="InterPro" id="IPR049192">
    <property type="entry name" value="DUF4246_C"/>
</dbReference>
<reference evidence="3" key="1">
    <citation type="submission" date="2021-03" db="EMBL/GenBank/DDBJ databases">
        <authorList>
            <person name="Tagirdzhanova G."/>
        </authorList>
    </citation>
    <scope>NUCLEOTIDE SEQUENCE</scope>
</reference>
<evidence type="ECO:0000313" key="3">
    <source>
        <dbReference type="EMBL" id="CAF9942090.1"/>
    </source>
</evidence>
<accession>A0A8H3J7K3</accession>
<dbReference type="Pfam" id="PF14033">
    <property type="entry name" value="DUF4246"/>
    <property type="match status" value="1"/>
</dbReference>
<dbReference type="SUPFAM" id="SSF55729">
    <property type="entry name" value="Acyl-CoA N-acyltransferases (Nat)"/>
    <property type="match status" value="1"/>
</dbReference>
<sequence length="708" mass="80977">MLAWINELTDLPEWHRQIFDPDFTFKWKSEKIMTGGDVTRAMADWCVEEVQYYTHEYVDSTIIPALDGGVIKSDSSVDEVTHAGLMEAAAALRQREGFSKSSQVGEVDIVDPFLFPFAWETTYLLQNGWVPPSDCIVRCGDGAVAKMPPEEDCKEPDHGRYRNDMTYSRRFQWLPFDVKFDHSGSGASRVKSYINNLHPIDDSNLYRIIERLVDALIPLFNRTIIDLKAPGYQNQRIHLVEFGRDPFIKRDPTTFRPPEQRADGSVLDEHGRFQEYMFVDLKKEFWNTGLQIVLHLQDINLSPEHPEYEGQEWHVQGQTNERIAASASYIYSTANLSPSSPPTLSFRTPVFTEEAMAAKGAVFTPPYLPEIYGVKHGDPAIQNLGSVILREGRVVVWPNTFQTRLLPFSLADLARPGHCRILTLHLIDPNRRIMSTSLVPCQRRDWWASAIRRSVPSFWRLPHEIFANIIENVDDYPISMEEGLRMREEFHSEREEFRERHTRAMEEFEDWDFYGEPGTENDGDDARWRQSILSQNDEDADGTDEGRLIAFATWKLLEAPKTSDSDKGTPPPGMNHSLTTMIDDNLGDMRNRVSQGRKCFLLGNVVTFPNQRCRGAGTLFVTWPFEQADRDAIACYLDSEEGGEEMKLYESLGFVEVDEFHIDLRDCGLEGLYTHVAMVREPNRMAVAEGETVRGQVGVISARSQEKQ</sequence>
<evidence type="ECO:0000259" key="2">
    <source>
        <dbReference type="Pfam" id="PF21666"/>
    </source>
</evidence>
<dbReference type="OrthoDB" id="415532at2759"/>
<protein>
    <recommendedName>
        <fullName evidence="5">N-acetyltransferase domain-containing protein</fullName>
    </recommendedName>
</protein>
<dbReference type="Gene3D" id="3.40.630.30">
    <property type="match status" value="1"/>
</dbReference>
<dbReference type="InterPro" id="IPR025340">
    <property type="entry name" value="DUF4246"/>
</dbReference>
<feature type="domain" description="DUF4246" evidence="1">
    <location>
        <begin position="41"/>
        <end position="449"/>
    </location>
</feature>
<organism evidence="3 4">
    <name type="scientific">Imshaugia aleurites</name>
    <dbReference type="NCBI Taxonomy" id="172621"/>
    <lineage>
        <taxon>Eukaryota</taxon>
        <taxon>Fungi</taxon>
        <taxon>Dikarya</taxon>
        <taxon>Ascomycota</taxon>
        <taxon>Pezizomycotina</taxon>
        <taxon>Lecanoromycetes</taxon>
        <taxon>OSLEUM clade</taxon>
        <taxon>Lecanoromycetidae</taxon>
        <taxon>Lecanorales</taxon>
        <taxon>Lecanorineae</taxon>
        <taxon>Parmeliaceae</taxon>
        <taxon>Imshaugia</taxon>
    </lineage>
</organism>
<dbReference type="PANTHER" id="PTHR33119">
    <property type="entry name" value="IFI3P"/>
    <property type="match status" value="1"/>
</dbReference>
<proteinExistence type="predicted"/>
<feature type="domain" description="DUF4246" evidence="2">
    <location>
        <begin position="1"/>
        <end position="30"/>
    </location>
</feature>